<gene>
    <name evidence="2" type="ORF">RJ45_19090</name>
</gene>
<evidence type="ECO:0000313" key="2">
    <source>
        <dbReference type="EMBL" id="KHT62146.1"/>
    </source>
</evidence>
<organism evidence="2 3">
    <name type="scientific">Photobacterium gaetbulicola</name>
    <dbReference type="NCBI Taxonomy" id="1295392"/>
    <lineage>
        <taxon>Bacteria</taxon>
        <taxon>Pseudomonadati</taxon>
        <taxon>Pseudomonadota</taxon>
        <taxon>Gammaproteobacteria</taxon>
        <taxon>Vibrionales</taxon>
        <taxon>Vibrionaceae</taxon>
        <taxon>Photobacterium</taxon>
    </lineage>
</organism>
<proteinExistence type="predicted"/>
<dbReference type="Proteomes" id="UP000031278">
    <property type="component" value="Unassembled WGS sequence"/>
</dbReference>
<feature type="chain" id="PRO_5002128018" evidence="1">
    <location>
        <begin position="20"/>
        <end position="90"/>
    </location>
</feature>
<evidence type="ECO:0000313" key="3">
    <source>
        <dbReference type="Proteomes" id="UP000031278"/>
    </source>
</evidence>
<sequence length="90" mass="9962">MNRFILSSVLLVFSTAALADLKITLSEVGSWTQVGSRNKVSLQKDNSVNAEQAGHKVESAAKPLKVKHLTIPKTLEDARKRQSNFYSYSI</sequence>
<protein>
    <submittedName>
        <fullName evidence="2">Uncharacterized protein</fullName>
    </submittedName>
</protein>
<feature type="signal peptide" evidence="1">
    <location>
        <begin position="1"/>
        <end position="19"/>
    </location>
</feature>
<dbReference type="AlphaFoldDB" id="A0A0B9GTS2"/>
<accession>A0A0B9GTS2</accession>
<reference evidence="2 3" key="1">
    <citation type="submission" date="2014-12" db="EMBL/GenBank/DDBJ databases">
        <title>Genome sequencing of Photobacterium gaetbulicola AD005a.</title>
        <authorList>
            <person name="Adrian T.G.S."/>
            <person name="Chan K.G."/>
        </authorList>
    </citation>
    <scope>NUCLEOTIDE SEQUENCE [LARGE SCALE GENOMIC DNA]</scope>
    <source>
        <strain evidence="2 3">AD005a</strain>
    </source>
</reference>
<dbReference type="EMBL" id="JWLZ01000184">
    <property type="protein sequence ID" value="KHT62146.1"/>
    <property type="molecule type" value="Genomic_DNA"/>
</dbReference>
<name>A0A0B9GTS2_9GAMM</name>
<dbReference type="RefSeq" id="WP_039466028.1">
    <property type="nucleotide sequence ID" value="NZ_JWLZ01000184.1"/>
</dbReference>
<keyword evidence="1" id="KW-0732">Signal</keyword>
<comment type="caution">
    <text evidence="2">The sequence shown here is derived from an EMBL/GenBank/DDBJ whole genome shotgun (WGS) entry which is preliminary data.</text>
</comment>
<evidence type="ECO:0000256" key="1">
    <source>
        <dbReference type="SAM" id="SignalP"/>
    </source>
</evidence>